<dbReference type="InterPro" id="IPR051448">
    <property type="entry name" value="CdaR-like_regulators"/>
</dbReference>
<comment type="caution">
    <text evidence="2">The sequence shown here is derived from an EMBL/GenBank/DDBJ whole genome shotgun (WGS) entry which is preliminary data.</text>
</comment>
<feature type="domain" description="PucR C-terminal helix-turn-helix" evidence="1">
    <location>
        <begin position="442"/>
        <end position="500"/>
    </location>
</feature>
<sequence length="512" mass="59410">MRLNVNMIYERLKRKYPVTMYGGEGTEMVLQYPELFIDNTMHLYSGHVYLATVEHLPQRPVIEKDVILICIGENVRLSYYKEHASVLLIKKKVDFFQVYKSVQNIYELFYEWESRLLALFMGSSDIQDVLECSYPVFECPMYVLDDSFQFAASVCPTKNSRQNLENQTKETLEFQLFLDFLKENEPDMDSHGAFLLKFDAGNFLCVNLFNANDHYIGCLYIDQSDHTYINGEDWLAEYLANIIQRVAEAAPSLLQNEHSSLREILQLIMNEMPLSQNQRILLKYFNHKRKYVSISIHSLKHFSSLPVRYICSALESELPESILFEQDNTIFGLIPLDIFSIEDSASKELDRIISPLILEMHLCAGQSNPFTDLYMLRTYYLQAEAAIENGRLYKPEQNLYCFSEFTLHEMIANSLGGFPIEVYFPQGFDSLLTHDSNGGVSYLETLSAFLEENMSYAATARRLYIHRSTLIERIGRIESELSLNLNNSDHRLLLQILLKALCLEKWLEKQPV</sequence>
<dbReference type="EMBL" id="JACOOU010000001">
    <property type="protein sequence ID" value="MBC5671039.1"/>
    <property type="molecule type" value="Genomic_DNA"/>
</dbReference>
<organism evidence="2 3">
    <name type="scientific">Blautia celeris</name>
    <dbReference type="NCBI Taxonomy" id="2763026"/>
    <lineage>
        <taxon>Bacteria</taxon>
        <taxon>Bacillati</taxon>
        <taxon>Bacillota</taxon>
        <taxon>Clostridia</taxon>
        <taxon>Lachnospirales</taxon>
        <taxon>Lachnospiraceae</taxon>
        <taxon>Blautia</taxon>
    </lineage>
</organism>
<proteinExistence type="predicted"/>
<dbReference type="Pfam" id="PF13556">
    <property type="entry name" value="HTH_30"/>
    <property type="match status" value="1"/>
</dbReference>
<keyword evidence="3" id="KW-1185">Reference proteome</keyword>
<dbReference type="InterPro" id="IPR025736">
    <property type="entry name" value="PucR_C-HTH_dom"/>
</dbReference>
<protein>
    <submittedName>
        <fullName evidence="2">Helix-turn-helix domain-containing protein</fullName>
    </submittedName>
</protein>
<evidence type="ECO:0000259" key="1">
    <source>
        <dbReference type="Pfam" id="PF13556"/>
    </source>
</evidence>
<dbReference type="Gene3D" id="1.10.10.2840">
    <property type="entry name" value="PucR C-terminal helix-turn-helix domain"/>
    <property type="match status" value="1"/>
</dbReference>
<accession>A0ABR7F766</accession>
<evidence type="ECO:0000313" key="2">
    <source>
        <dbReference type="EMBL" id="MBC5671039.1"/>
    </source>
</evidence>
<gene>
    <name evidence="2" type="ORF">H8S76_02170</name>
</gene>
<dbReference type="PANTHER" id="PTHR33744:SF15">
    <property type="entry name" value="CARBOHYDRATE DIACID REGULATOR"/>
    <property type="match status" value="1"/>
</dbReference>
<dbReference type="RefSeq" id="WP_118593875.1">
    <property type="nucleotide sequence ID" value="NZ_JACOOU010000001.1"/>
</dbReference>
<dbReference type="InterPro" id="IPR042070">
    <property type="entry name" value="PucR_C-HTH_sf"/>
</dbReference>
<reference evidence="2 3" key="1">
    <citation type="submission" date="2020-08" db="EMBL/GenBank/DDBJ databases">
        <title>Genome public.</title>
        <authorList>
            <person name="Liu C."/>
            <person name="Sun Q."/>
        </authorList>
    </citation>
    <scope>NUCLEOTIDE SEQUENCE [LARGE SCALE GENOMIC DNA]</scope>
    <source>
        <strain evidence="2 3">NSJ-34</strain>
    </source>
</reference>
<name>A0ABR7F766_9FIRM</name>
<dbReference type="PANTHER" id="PTHR33744">
    <property type="entry name" value="CARBOHYDRATE DIACID REGULATOR"/>
    <property type="match status" value="1"/>
</dbReference>
<dbReference type="Proteomes" id="UP000654573">
    <property type="component" value="Unassembled WGS sequence"/>
</dbReference>
<evidence type="ECO:0000313" key="3">
    <source>
        <dbReference type="Proteomes" id="UP000654573"/>
    </source>
</evidence>